<feature type="compositionally biased region" description="Basic and acidic residues" evidence="1">
    <location>
        <begin position="1"/>
        <end position="34"/>
    </location>
</feature>
<reference evidence="2 3" key="1">
    <citation type="submission" date="2024-05" db="EMBL/GenBank/DDBJ databases">
        <title>Genome sequencing and assembly of Indian major carp, Cirrhinus mrigala (Hamilton, 1822).</title>
        <authorList>
            <person name="Mohindra V."/>
            <person name="Chowdhury L.M."/>
            <person name="Lal K."/>
            <person name="Jena J.K."/>
        </authorList>
    </citation>
    <scope>NUCLEOTIDE SEQUENCE [LARGE SCALE GENOMIC DNA]</scope>
    <source>
        <strain evidence="2">CM1030</strain>
        <tissue evidence="2">Blood</tissue>
    </source>
</reference>
<evidence type="ECO:0000313" key="2">
    <source>
        <dbReference type="EMBL" id="KAL0172372.1"/>
    </source>
</evidence>
<evidence type="ECO:0000313" key="3">
    <source>
        <dbReference type="Proteomes" id="UP001529510"/>
    </source>
</evidence>
<feature type="compositionally biased region" description="Acidic residues" evidence="1">
    <location>
        <begin position="47"/>
        <end position="61"/>
    </location>
</feature>
<sequence length="61" mass="6386">MAMMDRDGAVGRGDQGTDKELKWQNHSVGIEDRSGAAVTSDGSGAGEPEDCGDDVETEGMR</sequence>
<organism evidence="2 3">
    <name type="scientific">Cirrhinus mrigala</name>
    <name type="common">Mrigala</name>
    <dbReference type="NCBI Taxonomy" id="683832"/>
    <lineage>
        <taxon>Eukaryota</taxon>
        <taxon>Metazoa</taxon>
        <taxon>Chordata</taxon>
        <taxon>Craniata</taxon>
        <taxon>Vertebrata</taxon>
        <taxon>Euteleostomi</taxon>
        <taxon>Actinopterygii</taxon>
        <taxon>Neopterygii</taxon>
        <taxon>Teleostei</taxon>
        <taxon>Ostariophysi</taxon>
        <taxon>Cypriniformes</taxon>
        <taxon>Cyprinidae</taxon>
        <taxon>Labeoninae</taxon>
        <taxon>Labeonini</taxon>
        <taxon>Cirrhinus</taxon>
    </lineage>
</organism>
<comment type="caution">
    <text evidence="2">The sequence shown here is derived from an EMBL/GenBank/DDBJ whole genome shotgun (WGS) entry which is preliminary data.</text>
</comment>
<proteinExistence type="predicted"/>
<dbReference type="AlphaFoldDB" id="A0ABD0PEN2"/>
<feature type="non-terminal residue" evidence="2">
    <location>
        <position position="61"/>
    </location>
</feature>
<feature type="region of interest" description="Disordered" evidence="1">
    <location>
        <begin position="1"/>
        <end position="61"/>
    </location>
</feature>
<evidence type="ECO:0000256" key="1">
    <source>
        <dbReference type="SAM" id="MobiDB-lite"/>
    </source>
</evidence>
<protein>
    <submittedName>
        <fullName evidence="2">Uncharacterized protein</fullName>
    </submittedName>
</protein>
<name>A0ABD0PEN2_CIRMR</name>
<keyword evidence="3" id="KW-1185">Reference proteome</keyword>
<accession>A0ABD0PEN2</accession>
<gene>
    <name evidence="2" type="ORF">M9458_032683</name>
</gene>
<dbReference type="EMBL" id="JAMKFB020000016">
    <property type="protein sequence ID" value="KAL0172372.1"/>
    <property type="molecule type" value="Genomic_DNA"/>
</dbReference>
<dbReference type="Proteomes" id="UP001529510">
    <property type="component" value="Unassembled WGS sequence"/>
</dbReference>